<keyword evidence="1" id="KW-1133">Transmembrane helix</keyword>
<keyword evidence="1" id="KW-0472">Membrane</keyword>
<sequence>MSIADTLPLVQQVMPRYILFIIAAFGNLGHIILSQKQRRLNSCSVYLFVKSFFGLIITNWAIISLVHALDHTDFMSTSS</sequence>
<protein>
    <submittedName>
        <fullName evidence="2">Uncharacterized protein</fullName>
    </submittedName>
</protein>
<evidence type="ECO:0000313" key="3">
    <source>
        <dbReference type="EMBL" id="CAF1296330.1"/>
    </source>
</evidence>
<dbReference type="AlphaFoldDB" id="A0A814Q432"/>
<keyword evidence="1" id="KW-0812">Transmembrane</keyword>
<keyword evidence="4" id="KW-1185">Reference proteome</keyword>
<accession>A0A814Q432</accession>
<gene>
    <name evidence="2" type="ORF">BJG266_LOCUS22074</name>
    <name evidence="3" type="ORF">QVE165_LOCUS30989</name>
</gene>
<dbReference type="EMBL" id="CAJNOM010000262">
    <property type="protein sequence ID" value="CAF1296330.1"/>
    <property type="molecule type" value="Genomic_DNA"/>
</dbReference>
<dbReference type="OrthoDB" id="10340438at2759"/>
<evidence type="ECO:0000313" key="2">
    <source>
        <dbReference type="EMBL" id="CAF1114171.1"/>
    </source>
</evidence>
<proteinExistence type="predicted"/>
<evidence type="ECO:0000256" key="1">
    <source>
        <dbReference type="SAM" id="Phobius"/>
    </source>
</evidence>
<comment type="caution">
    <text evidence="2">The sequence shown here is derived from an EMBL/GenBank/DDBJ whole genome shotgun (WGS) entry which is preliminary data.</text>
</comment>
<reference evidence="2" key="1">
    <citation type="submission" date="2021-02" db="EMBL/GenBank/DDBJ databases">
        <authorList>
            <person name="Nowell W R."/>
        </authorList>
    </citation>
    <scope>NUCLEOTIDE SEQUENCE</scope>
</reference>
<name>A0A814Q432_9BILA</name>
<feature type="transmembrane region" description="Helical" evidence="1">
    <location>
        <begin position="14"/>
        <end position="33"/>
    </location>
</feature>
<organism evidence="2 5">
    <name type="scientific">Adineta steineri</name>
    <dbReference type="NCBI Taxonomy" id="433720"/>
    <lineage>
        <taxon>Eukaryota</taxon>
        <taxon>Metazoa</taxon>
        <taxon>Spiralia</taxon>
        <taxon>Gnathifera</taxon>
        <taxon>Rotifera</taxon>
        <taxon>Eurotatoria</taxon>
        <taxon>Bdelloidea</taxon>
        <taxon>Adinetida</taxon>
        <taxon>Adinetidae</taxon>
        <taxon>Adineta</taxon>
    </lineage>
</organism>
<dbReference type="EMBL" id="CAJNOI010000136">
    <property type="protein sequence ID" value="CAF1114171.1"/>
    <property type="molecule type" value="Genomic_DNA"/>
</dbReference>
<dbReference type="Proteomes" id="UP000663832">
    <property type="component" value="Unassembled WGS sequence"/>
</dbReference>
<dbReference type="Proteomes" id="UP000663877">
    <property type="component" value="Unassembled WGS sequence"/>
</dbReference>
<feature type="transmembrane region" description="Helical" evidence="1">
    <location>
        <begin position="45"/>
        <end position="69"/>
    </location>
</feature>
<evidence type="ECO:0000313" key="4">
    <source>
        <dbReference type="Proteomes" id="UP000663832"/>
    </source>
</evidence>
<evidence type="ECO:0000313" key="5">
    <source>
        <dbReference type="Proteomes" id="UP000663877"/>
    </source>
</evidence>